<protein>
    <recommendedName>
        <fullName evidence="2">Tetratricopeptide repeat protein 38</fullName>
    </recommendedName>
</protein>
<dbReference type="AlphaFoldDB" id="A0AAD4N7P7"/>
<evidence type="ECO:0000256" key="4">
    <source>
        <dbReference type="ARBA" id="ARBA00022803"/>
    </source>
</evidence>
<evidence type="ECO:0000313" key="5">
    <source>
        <dbReference type="EMBL" id="KAI1720119.1"/>
    </source>
</evidence>
<gene>
    <name evidence="5" type="ORF">DdX_05492</name>
</gene>
<dbReference type="InterPro" id="IPR011990">
    <property type="entry name" value="TPR-like_helical_dom_sf"/>
</dbReference>
<comment type="caution">
    <text evidence="5">The sequence shown here is derived from an EMBL/GenBank/DDBJ whole genome shotgun (WGS) entry which is preliminary data.</text>
</comment>
<keyword evidence="3" id="KW-0677">Repeat</keyword>
<comment type="similarity">
    <text evidence="1">Belongs to the TTC38 family.</text>
</comment>
<dbReference type="Gene3D" id="1.25.40.10">
    <property type="entry name" value="Tetratricopeptide repeat domain"/>
    <property type="match status" value="1"/>
</dbReference>
<accession>A0AAD4N7P7</accession>
<dbReference type="PANTHER" id="PTHR16263:SF4">
    <property type="entry name" value="TETRATRICOPEPTIDE REPEAT PROTEIN 38"/>
    <property type="match status" value="1"/>
</dbReference>
<dbReference type="CDD" id="cd05804">
    <property type="entry name" value="StaR_like"/>
    <property type="match status" value="1"/>
</dbReference>
<reference evidence="5" key="1">
    <citation type="submission" date="2022-01" db="EMBL/GenBank/DDBJ databases">
        <title>Genome Sequence Resource for Two Populations of Ditylenchus destructor, the Migratory Endoparasitic Phytonematode.</title>
        <authorList>
            <person name="Zhang H."/>
            <person name="Lin R."/>
            <person name="Xie B."/>
        </authorList>
    </citation>
    <scope>NUCLEOTIDE SEQUENCE</scope>
    <source>
        <strain evidence="5">BazhouSP</strain>
    </source>
</reference>
<proteinExistence type="inferred from homology"/>
<evidence type="ECO:0000256" key="2">
    <source>
        <dbReference type="ARBA" id="ARBA00019992"/>
    </source>
</evidence>
<keyword evidence="4" id="KW-0802">TPR repeat</keyword>
<evidence type="ECO:0000256" key="3">
    <source>
        <dbReference type="ARBA" id="ARBA00022737"/>
    </source>
</evidence>
<evidence type="ECO:0000256" key="1">
    <source>
        <dbReference type="ARBA" id="ARBA00005857"/>
    </source>
</evidence>
<sequence length="471" mass="54074">MGSWCAENLYDVQAWRDHGLEMTASSNEAAKLFDGVLRQLVSWIDCEQLGGIEKTSNNMLAAEPDFLMGKVLTLGMHAIGTGHSVHKDKEYEQKLADMLEQSRKCTSRERKHALAVNYFAQGEMQSACIEWEKILAEHPNDLLAVKFAHDGYFFLGDCYGKRDSVERVIHKWKPEMPCYSYLHGMLAFGLEESGQYDSARKHAETALEMNRQDCWATHAIAHCNEMEGKYKEGLNFMESTVGDWSPCWMLACHNFWHTALYYIEQADYESALSIYDREICDRSKATGMMLDMVDAASLLLRLEMEGVNLGHERWKALKCVVEPHIDDHTLTFNDAHIAMVLSRLEDDSEDLVDKHASSINNFVKAQYRGDNAHITRDLGEAICEAIVDHKNRRFEAAFDKMYPIWSQVYRIGGSHAQRDVFTQVLIHSGLNSPNYVHKQRAIDIIEERRKMKPNSPLIDRLLEKHKKTEHH</sequence>
<organism evidence="5 6">
    <name type="scientific">Ditylenchus destructor</name>
    <dbReference type="NCBI Taxonomy" id="166010"/>
    <lineage>
        <taxon>Eukaryota</taxon>
        <taxon>Metazoa</taxon>
        <taxon>Ecdysozoa</taxon>
        <taxon>Nematoda</taxon>
        <taxon>Chromadorea</taxon>
        <taxon>Rhabditida</taxon>
        <taxon>Tylenchina</taxon>
        <taxon>Tylenchomorpha</taxon>
        <taxon>Sphaerularioidea</taxon>
        <taxon>Anguinidae</taxon>
        <taxon>Anguininae</taxon>
        <taxon>Ditylenchus</taxon>
    </lineage>
</organism>
<name>A0AAD4N7P7_9BILA</name>
<dbReference type="InterPro" id="IPR033891">
    <property type="entry name" value="TTC38"/>
</dbReference>
<evidence type="ECO:0000313" key="6">
    <source>
        <dbReference type="Proteomes" id="UP001201812"/>
    </source>
</evidence>
<dbReference type="SUPFAM" id="SSF48452">
    <property type="entry name" value="TPR-like"/>
    <property type="match status" value="1"/>
</dbReference>
<keyword evidence="6" id="KW-1185">Reference proteome</keyword>
<dbReference type="Proteomes" id="UP001201812">
    <property type="component" value="Unassembled WGS sequence"/>
</dbReference>
<dbReference type="PANTHER" id="PTHR16263">
    <property type="entry name" value="TETRATRICOPEPTIDE REPEAT PROTEIN 38"/>
    <property type="match status" value="1"/>
</dbReference>
<dbReference type="EMBL" id="JAKKPZ010000006">
    <property type="protein sequence ID" value="KAI1720119.1"/>
    <property type="molecule type" value="Genomic_DNA"/>
</dbReference>